<name>A0A9P4UZS1_9PLEO</name>
<comment type="caution">
    <text evidence="1">The sequence shown here is derived from an EMBL/GenBank/DDBJ whole genome shotgun (WGS) entry which is preliminary data.</text>
</comment>
<gene>
    <name evidence="1" type="ORF">EJ04DRAFT_304518</name>
</gene>
<proteinExistence type="predicted"/>
<dbReference type="Proteomes" id="UP000799444">
    <property type="component" value="Unassembled WGS sequence"/>
</dbReference>
<accession>A0A9P4UZS1</accession>
<dbReference type="EMBL" id="ML996172">
    <property type="protein sequence ID" value="KAF2732749.1"/>
    <property type="molecule type" value="Genomic_DNA"/>
</dbReference>
<evidence type="ECO:0000313" key="2">
    <source>
        <dbReference type="Proteomes" id="UP000799444"/>
    </source>
</evidence>
<evidence type="ECO:0000313" key="1">
    <source>
        <dbReference type="EMBL" id="KAF2732749.1"/>
    </source>
</evidence>
<sequence>MHRRSYRPAAKSKLPYVHMWVHNVWMCGWVMVGEALALTSSGCGAEWARQKEAQNGAQNGALSRPIGSREREGVYEGVWGWLCEQMVMRAGAWGEGSVAGYIMYDGWE</sequence>
<protein>
    <submittedName>
        <fullName evidence="1">Uncharacterized protein</fullName>
    </submittedName>
</protein>
<organism evidence="1 2">
    <name type="scientific">Polyplosphaeria fusca</name>
    <dbReference type="NCBI Taxonomy" id="682080"/>
    <lineage>
        <taxon>Eukaryota</taxon>
        <taxon>Fungi</taxon>
        <taxon>Dikarya</taxon>
        <taxon>Ascomycota</taxon>
        <taxon>Pezizomycotina</taxon>
        <taxon>Dothideomycetes</taxon>
        <taxon>Pleosporomycetidae</taxon>
        <taxon>Pleosporales</taxon>
        <taxon>Tetraplosphaeriaceae</taxon>
        <taxon>Polyplosphaeria</taxon>
    </lineage>
</organism>
<reference evidence="1" key="1">
    <citation type="journal article" date="2020" name="Stud. Mycol.">
        <title>101 Dothideomycetes genomes: a test case for predicting lifestyles and emergence of pathogens.</title>
        <authorList>
            <person name="Haridas S."/>
            <person name="Albert R."/>
            <person name="Binder M."/>
            <person name="Bloem J."/>
            <person name="Labutti K."/>
            <person name="Salamov A."/>
            <person name="Andreopoulos B."/>
            <person name="Baker S."/>
            <person name="Barry K."/>
            <person name="Bills G."/>
            <person name="Bluhm B."/>
            <person name="Cannon C."/>
            <person name="Castanera R."/>
            <person name="Culley D."/>
            <person name="Daum C."/>
            <person name="Ezra D."/>
            <person name="Gonzalez J."/>
            <person name="Henrissat B."/>
            <person name="Kuo A."/>
            <person name="Liang C."/>
            <person name="Lipzen A."/>
            <person name="Lutzoni F."/>
            <person name="Magnuson J."/>
            <person name="Mondo S."/>
            <person name="Nolan M."/>
            <person name="Ohm R."/>
            <person name="Pangilinan J."/>
            <person name="Park H.-J."/>
            <person name="Ramirez L."/>
            <person name="Alfaro M."/>
            <person name="Sun H."/>
            <person name="Tritt A."/>
            <person name="Yoshinaga Y."/>
            <person name="Zwiers L.-H."/>
            <person name="Turgeon B."/>
            <person name="Goodwin S."/>
            <person name="Spatafora J."/>
            <person name="Crous P."/>
            <person name="Grigoriev I."/>
        </authorList>
    </citation>
    <scope>NUCLEOTIDE SEQUENCE</scope>
    <source>
        <strain evidence="1">CBS 125425</strain>
    </source>
</reference>
<keyword evidence="2" id="KW-1185">Reference proteome</keyword>
<dbReference type="AlphaFoldDB" id="A0A9P4UZS1"/>